<proteinExistence type="predicted"/>
<dbReference type="Pfam" id="PF13546">
    <property type="entry name" value="DDE_5"/>
    <property type="match status" value="1"/>
</dbReference>
<keyword evidence="3" id="KW-1185">Reference proteome</keyword>
<dbReference type="AlphaFoldDB" id="A0A1C4UX44"/>
<dbReference type="NCBIfam" id="NF033540">
    <property type="entry name" value="transpos_IS701"/>
    <property type="match status" value="1"/>
</dbReference>
<gene>
    <name evidence="2" type="ORF">GA0070618_0725</name>
</gene>
<feature type="domain" description="Transposase IS701-like DDE" evidence="1">
    <location>
        <begin position="33"/>
        <end position="292"/>
    </location>
</feature>
<evidence type="ECO:0000313" key="3">
    <source>
        <dbReference type="Proteomes" id="UP000198253"/>
    </source>
</evidence>
<dbReference type="InterPro" id="IPR012337">
    <property type="entry name" value="RNaseH-like_sf"/>
</dbReference>
<sequence>MVEMVCFDISAPYTSARWAAISPCVKPLADNDSDRAGQYLQGLMLDGRRKSVQPMAGRLVGVHDQALNHFVTNSPWAVEPVRRRLARRMDAAIGPAAWALDDTGWLKCGSASPGVARQYTGTAGKVTNCQIGVSLNLVTDVASCPVDWRLFLPGSWDPASPEATDDVERRRARAQIPDDVGHREKWRLGLDMIDEVTGWGLTAPLIVADAGYGDSGEFRLGLTERGLSYVVQVATTISVYPQTAVRTAPPYRGVGQRPKQRYREPAVSVRDLIASVGPDAARTIAWRDGSRTRAGKPVKMRSRFVFLRVRPAGRVLRAAHRDRDLPEAWLIAEWPADRSEPTKYWLSNLPATTTKRTLIRWAKLRWRIEHDYRELKTGLGLDHYEGRTWQGWHHHVTLVSAAHAFCTLQRLDPKAPAPA</sequence>
<evidence type="ECO:0000313" key="2">
    <source>
        <dbReference type="EMBL" id="SCE76245.1"/>
    </source>
</evidence>
<dbReference type="PANTHER" id="PTHR33627">
    <property type="entry name" value="TRANSPOSASE"/>
    <property type="match status" value="1"/>
</dbReference>
<dbReference type="RefSeq" id="WP_231931590.1">
    <property type="nucleotide sequence ID" value="NZ_LT607413.1"/>
</dbReference>
<reference evidence="3" key="1">
    <citation type="submission" date="2016-06" db="EMBL/GenBank/DDBJ databases">
        <authorList>
            <person name="Varghese N."/>
            <person name="Submissions Spin"/>
        </authorList>
    </citation>
    <scope>NUCLEOTIDE SEQUENCE [LARGE SCALE GENOMIC DNA]</scope>
    <source>
        <strain evidence="3">DSM 43816</strain>
    </source>
</reference>
<dbReference type="InParanoid" id="A0A1C4UX44"/>
<dbReference type="SUPFAM" id="SSF53098">
    <property type="entry name" value="Ribonuclease H-like"/>
    <property type="match status" value="1"/>
</dbReference>
<dbReference type="EMBL" id="LT607413">
    <property type="protein sequence ID" value="SCE76245.1"/>
    <property type="molecule type" value="Genomic_DNA"/>
</dbReference>
<dbReference type="Proteomes" id="UP000198253">
    <property type="component" value="Chromosome I"/>
</dbReference>
<dbReference type="Gene3D" id="3.90.350.10">
    <property type="entry name" value="Transposase Inhibitor Protein From Tn5, Chain A, domain 1"/>
    <property type="match status" value="1"/>
</dbReference>
<dbReference type="InterPro" id="IPR039365">
    <property type="entry name" value="IS701-like"/>
</dbReference>
<organism evidence="2 3">
    <name type="scientific">Micromonospora echinospora</name>
    <name type="common">Micromonospora purpurea</name>
    <dbReference type="NCBI Taxonomy" id="1877"/>
    <lineage>
        <taxon>Bacteria</taxon>
        <taxon>Bacillati</taxon>
        <taxon>Actinomycetota</taxon>
        <taxon>Actinomycetes</taxon>
        <taxon>Micromonosporales</taxon>
        <taxon>Micromonosporaceae</taxon>
        <taxon>Micromonospora</taxon>
    </lineage>
</organism>
<name>A0A1C4UX44_MICEC</name>
<accession>A0A1C4UX44</accession>
<evidence type="ECO:0000259" key="1">
    <source>
        <dbReference type="Pfam" id="PF13546"/>
    </source>
</evidence>
<protein>
    <submittedName>
        <fullName evidence="2">SRSO17 transposase</fullName>
    </submittedName>
</protein>
<dbReference type="InterPro" id="IPR038721">
    <property type="entry name" value="IS701-like_DDE_dom"/>
</dbReference>
<dbReference type="PANTHER" id="PTHR33627:SF1">
    <property type="entry name" value="TRANSPOSASE"/>
    <property type="match status" value="1"/>
</dbReference>